<name>A0A9N9PFT5_9GLOM</name>
<evidence type="ECO:0000256" key="2">
    <source>
        <dbReference type="SAM" id="SignalP"/>
    </source>
</evidence>
<feature type="compositionally biased region" description="Basic residues" evidence="1">
    <location>
        <begin position="31"/>
        <end position="41"/>
    </location>
</feature>
<proteinExistence type="predicted"/>
<gene>
    <name evidence="3" type="ORF">DERYTH_LOCUS27252</name>
</gene>
<feature type="non-terminal residue" evidence="3">
    <location>
        <position position="94"/>
    </location>
</feature>
<evidence type="ECO:0000313" key="3">
    <source>
        <dbReference type="EMBL" id="CAG8822165.1"/>
    </source>
</evidence>
<keyword evidence="4" id="KW-1185">Reference proteome</keyword>
<comment type="caution">
    <text evidence="3">The sequence shown here is derived from an EMBL/GenBank/DDBJ whole genome shotgun (WGS) entry which is preliminary data.</text>
</comment>
<accession>A0A9N9PFT5</accession>
<dbReference type="EMBL" id="CAJVPY010061709">
    <property type="protein sequence ID" value="CAG8822165.1"/>
    <property type="molecule type" value="Genomic_DNA"/>
</dbReference>
<evidence type="ECO:0000256" key="1">
    <source>
        <dbReference type="SAM" id="MobiDB-lite"/>
    </source>
</evidence>
<feature type="signal peptide" evidence="2">
    <location>
        <begin position="1"/>
        <end position="19"/>
    </location>
</feature>
<dbReference type="AlphaFoldDB" id="A0A9N9PFT5"/>
<feature type="compositionally biased region" description="Polar residues" evidence="1">
    <location>
        <begin position="18"/>
        <end position="29"/>
    </location>
</feature>
<dbReference type="OrthoDB" id="10482671at2759"/>
<feature type="region of interest" description="Disordered" evidence="1">
    <location>
        <begin position="18"/>
        <end position="46"/>
    </location>
</feature>
<feature type="chain" id="PRO_5040406098" evidence="2">
    <location>
        <begin position="20"/>
        <end position="94"/>
    </location>
</feature>
<dbReference type="Proteomes" id="UP000789405">
    <property type="component" value="Unassembled WGS sequence"/>
</dbReference>
<reference evidence="3" key="1">
    <citation type="submission" date="2021-06" db="EMBL/GenBank/DDBJ databases">
        <authorList>
            <person name="Kallberg Y."/>
            <person name="Tangrot J."/>
            <person name="Rosling A."/>
        </authorList>
    </citation>
    <scope>NUCLEOTIDE SEQUENCE</scope>
    <source>
        <strain evidence="3">MA453B</strain>
    </source>
</reference>
<sequence>KLFFDFILHILISMDSTETPDNQPTNFQNKMSKKKMSKKGGRPALPVWENFKKNTPDKFGHYGATSPDHIITFYLRKVAERGEKLSLADDSEDD</sequence>
<organism evidence="3 4">
    <name type="scientific">Dentiscutata erythropus</name>
    <dbReference type="NCBI Taxonomy" id="1348616"/>
    <lineage>
        <taxon>Eukaryota</taxon>
        <taxon>Fungi</taxon>
        <taxon>Fungi incertae sedis</taxon>
        <taxon>Mucoromycota</taxon>
        <taxon>Glomeromycotina</taxon>
        <taxon>Glomeromycetes</taxon>
        <taxon>Diversisporales</taxon>
        <taxon>Gigasporaceae</taxon>
        <taxon>Dentiscutata</taxon>
    </lineage>
</organism>
<keyword evidence="2" id="KW-0732">Signal</keyword>
<evidence type="ECO:0000313" key="4">
    <source>
        <dbReference type="Proteomes" id="UP000789405"/>
    </source>
</evidence>
<feature type="non-terminal residue" evidence="3">
    <location>
        <position position="1"/>
    </location>
</feature>
<protein>
    <submittedName>
        <fullName evidence="3">6838_t:CDS:1</fullName>
    </submittedName>
</protein>